<dbReference type="AlphaFoldDB" id="A0A2A4JR47"/>
<evidence type="ECO:0000256" key="7">
    <source>
        <dbReference type="RuleBase" id="RU000488"/>
    </source>
</evidence>
<evidence type="ECO:0000256" key="6">
    <source>
        <dbReference type="PROSITE-ProRule" id="PRU00282"/>
    </source>
</evidence>
<keyword evidence="7" id="KW-0813">Transport</keyword>
<keyword evidence="3 6" id="KW-0812">Transmembrane</keyword>
<accession>A0A2A4JR47</accession>
<name>A0A2A4JR47_HELVI</name>
<feature type="repeat" description="Solcar" evidence="6">
    <location>
        <begin position="10"/>
        <end position="96"/>
    </location>
</feature>
<evidence type="ECO:0000256" key="1">
    <source>
        <dbReference type="ARBA" id="ARBA00004141"/>
    </source>
</evidence>
<gene>
    <name evidence="8" type="ORF">B5V51_13589</name>
</gene>
<protein>
    <recommendedName>
        <fullName evidence="9">Mitochondrial carrier protein</fullName>
    </recommendedName>
</protein>
<keyword evidence="4" id="KW-0677">Repeat</keyword>
<sequence length="586" mass="65403">MVGYNANDSMTQSEKLFAGCLSGVATRFITQPMDVIKIRSQLQRKPKRKNVVYRVARRIFWEEGVTAFWHGHVLGQFHSILAVSSQFYVYEITTKYVAGLAAHELRFNNIEHFICGVAAGCVCTTLVIPLEVIRVRQMLVKDQYKSVIRGAKAVYRYGGITAFYEGLSASLLQMGPQVGISFSVFNFVQPLILSLFAPCPPEECRGGNLHKPQNVMLASTVAGSAAGFVSKSMTYPFDLAKRRLQIGDVISIPGRAHHDTVVMVGYNANDSMTQSEKLFAGCLSGVATRFITQPMDVIKIRSQLQRKPKRKNVVYRVARRIFWEEGVTAFWHGHVLGQFHSILAVSSQFYVYEITTKYVAGLAAHELRFNNIEHFICGVAAGCVCTTLVIPLEVIRVRQMLVKDQYKSVIRGAKAVYRYGGITAFYEGLSASLLQMGPQVGISFSVFNFVQPLILSLFAPCPPEECRGGNLHKPQNVMLASTVAGSAAGFVSKSMTYPFDLAKRRLQIGSHRTSQKYKTPTQSQKLIRCTKLLQCLFLAYKYEGLKGLFRGWTVTVYKAQMTSVVAFTTYELICFTTREFNTLATL</sequence>
<feature type="repeat" description="Solcar" evidence="6">
    <location>
        <begin position="107"/>
        <end position="191"/>
    </location>
</feature>
<dbReference type="STRING" id="7102.A0A2A4JR47"/>
<dbReference type="Pfam" id="PF00153">
    <property type="entry name" value="Mito_carr"/>
    <property type="match status" value="6"/>
</dbReference>
<comment type="similarity">
    <text evidence="2 7">Belongs to the mitochondrial carrier (TC 2.A.29) family.</text>
</comment>
<dbReference type="InterPro" id="IPR018108">
    <property type="entry name" value="MCP_transmembrane"/>
</dbReference>
<feature type="repeat" description="Solcar" evidence="6">
    <location>
        <begin position="272"/>
        <end position="358"/>
    </location>
</feature>
<dbReference type="InterPro" id="IPR023395">
    <property type="entry name" value="MCP_dom_sf"/>
</dbReference>
<evidence type="ECO:0000256" key="3">
    <source>
        <dbReference type="ARBA" id="ARBA00022692"/>
    </source>
</evidence>
<feature type="repeat" description="Solcar" evidence="6">
    <location>
        <begin position="369"/>
        <end position="453"/>
    </location>
</feature>
<comment type="caution">
    <text evidence="8">The sequence shown here is derived from an EMBL/GenBank/DDBJ whole genome shotgun (WGS) entry which is preliminary data.</text>
</comment>
<comment type="subcellular location">
    <subcellularLocation>
        <location evidence="1">Membrane</location>
        <topology evidence="1">Multi-pass membrane protein</topology>
    </subcellularLocation>
</comment>
<evidence type="ECO:0000256" key="5">
    <source>
        <dbReference type="ARBA" id="ARBA00023136"/>
    </source>
</evidence>
<organism evidence="8">
    <name type="scientific">Heliothis virescens</name>
    <name type="common">Tobacco budworm moth</name>
    <dbReference type="NCBI Taxonomy" id="7102"/>
    <lineage>
        <taxon>Eukaryota</taxon>
        <taxon>Metazoa</taxon>
        <taxon>Ecdysozoa</taxon>
        <taxon>Arthropoda</taxon>
        <taxon>Hexapoda</taxon>
        <taxon>Insecta</taxon>
        <taxon>Pterygota</taxon>
        <taxon>Neoptera</taxon>
        <taxon>Endopterygota</taxon>
        <taxon>Lepidoptera</taxon>
        <taxon>Glossata</taxon>
        <taxon>Ditrysia</taxon>
        <taxon>Noctuoidea</taxon>
        <taxon>Noctuidae</taxon>
        <taxon>Heliothinae</taxon>
        <taxon>Heliothis</taxon>
    </lineage>
</organism>
<evidence type="ECO:0000313" key="8">
    <source>
        <dbReference type="EMBL" id="PCG74289.1"/>
    </source>
</evidence>
<feature type="repeat" description="Solcar" evidence="6">
    <location>
        <begin position="476"/>
        <end position="576"/>
    </location>
</feature>
<proteinExistence type="inferred from homology"/>
<keyword evidence="5 6" id="KW-0472">Membrane</keyword>
<dbReference type="EMBL" id="NWSH01000779">
    <property type="protein sequence ID" value="PCG74289.1"/>
    <property type="molecule type" value="Genomic_DNA"/>
</dbReference>
<reference evidence="8" key="1">
    <citation type="submission" date="2017-09" db="EMBL/GenBank/DDBJ databases">
        <title>Contemporary evolution of a Lepidopteran species, Heliothis virescens, in response to modern agricultural practices.</title>
        <authorList>
            <person name="Fritz M.L."/>
            <person name="Deyonke A.M."/>
            <person name="Papanicolaou A."/>
            <person name="Micinski S."/>
            <person name="Westbrook J."/>
            <person name="Gould F."/>
        </authorList>
    </citation>
    <scope>NUCLEOTIDE SEQUENCE [LARGE SCALE GENOMIC DNA]</scope>
    <source>
        <strain evidence="8">HvINT-</strain>
        <tissue evidence="8">Whole body</tissue>
    </source>
</reference>
<dbReference type="PANTHER" id="PTHR24089">
    <property type="entry name" value="SOLUTE CARRIER FAMILY 25"/>
    <property type="match status" value="1"/>
</dbReference>
<evidence type="ECO:0008006" key="9">
    <source>
        <dbReference type="Google" id="ProtNLM"/>
    </source>
</evidence>
<dbReference type="SUPFAM" id="SSF103506">
    <property type="entry name" value="Mitochondrial carrier"/>
    <property type="match status" value="2"/>
</dbReference>
<evidence type="ECO:0000256" key="2">
    <source>
        <dbReference type="ARBA" id="ARBA00006375"/>
    </source>
</evidence>
<dbReference type="PROSITE" id="PS50920">
    <property type="entry name" value="SOLCAR"/>
    <property type="match status" value="5"/>
</dbReference>
<evidence type="ECO:0000256" key="4">
    <source>
        <dbReference type="ARBA" id="ARBA00022737"/>
    </source>
</evidence>
<dbReference type="Gene3D" id="1.50.40.10">
    <property type="entry name" value="Mitochondrial carrier domain"/>
    <property type="match status" value="2"/>
</dbReference>
<dbReference type="GO" id="GO:0016020">
    <property type="term" value="C:membrane"/>
    <property type="evidence" value="ECO:0007669"/>
    <property type="project" value="UniProtKB-SubCell"/>
</dbReference>